<name>A0AAD8MWC9_9APIA</name>
<feature type="transmembrane region" description="Helical" evidence="1">
    <location>
        <begin position="20"/>
        <end position="39"/>
    </location>
</feature>
<gene>
    <name evidence="2" type="ORF">POM88_011261</name>
</gene>
<keyword evidence="3" id="KW-1185">Reference proteome</keyword>
<keyword evidence="1" id="KW-1133">Transmembrane helix</keyword>
<feature type="transmembrane region" description="Helical" evidence="1">
    <location>
        <begin position="46"/>
        <end position="62"/>
    </location>
</feature>
<dbReference type="EMBL" id="JAUIZM010000003">
    <property type="protein sequence ID" value="KAK1392205.1"/>
    <property type="molecule type" value="Genomic_DNA"/>
</dbReference>
<accession>A0AAD8MWC9</accession>
<reference evidence="2" key="2">
    <citation type="submission" date="2023-05" db="EMBL/GenBank/DDBJ databases">
        <authorList>
            <person name="Schelkunov M.I."/>
        </authorList>
    </citation>
    <scope>NUCLEOTIDE SEQUENCE</scope>
    <source>
        <strain evidence="2">Hsosn_3</strain>
        <tissue evidence="2">Leaf</tissue>
    </source>
</reference>
<proteinExistence type="predicted"/>
<evidence type="ECO:0000313" key="2">
    <source>
        <dbReference type="EMBL" id="KAK1392205.1"/>
    </source>
</evidence>
<keyword evidence="1" id="KW-0472">Membrane</keyword>
<dbReference type="AlphaFoldDB" id="A0AAD8MWC9"/>
<keyword evidence="1" id="KW-0812">Transmembrane</keyword>
<feature type="transmembrane region" description="Helical" evidence="1">
    <location>
        <begin position="82"/>
        <end position="104"/>
    </location>
</feature>
<evidence type="ECO:0000256" key="1">
    <source>
        <dbReference type="SAM" id="Phobius"/>
    </source>
</evidence>
<evidence type="ECO:0000313" key="3">
    <source>
        <dbReference type="Proteomes" id="UP001237642"/>
    </source>
</evidence>
<comment type="caution">
    <text evidence="2">The sequence shown here is derived from an EMBL/GenBank/DDBJ whole genome shotgun (WGS) entry which is preliminary data.</text>
</comment>
<organism evidence="2 3">
    <name type="scientific">Heracleum sosnowskyi</name>
    <dbReference type="NCBI Taxonomy" id="360622"/>
    <lineage>
        <taxon>Eukaryota</taxon>
        <taxon>Viridiplantae</taxon>
        <taxon>Streptophyta</taxon>
        <taxon>Embryophyta</taxon>
        <taxon>Tracheophyta</taxon>
        <taxon>Spermatophyta</taxon>
        <taxon>Magnoliopsida</taxon>
        <taxon>eudicotyledons</taxon>
        <taxon>Gunneridae</taxon>
        <taxon>Pentapetalae</taxon>
        <taxon>asterids</taxon>
        <taxon>campanulids</taxon>
        <taxon>Apiales</taxon>
        <taxon>Apiaceae</taxon>
        <taxon>Apioideae</taxon>
        <taxon>apioid superclade</taxon>
        <taxon>Tordylieae</taxon>
        <taxon>Tordyliinae</taxon>
        <taxon>Heracleum</taxon>
    </lineage>
</organism>
<sequence>MFKWSCIILESKNCYNPYNAIPIIDSFSLLALTFIGCLSGDKANEFGYAFLNGLFCVFQDLAVSRNDLFHDPSNIGHRKKPILLFVGGVRTSVGTNVVVITIVVGVGKIRRCVHGCAHWVQSCDIQVTWLEALNSISKVYFQRWFEEPSMLDSIYKVVAVSGIALSNVVVEQM</sequence>
<dbReference type="Proteomes" id="UP001237642">
    <property type="component" value="Unassembled WGS sequence"/>
</dbReference>
<reference evidence="2" key="1">
    <citation type="submission" date="2023-02" db="EMBL/GenBank/DDBJ databases">
        <title>Genome of toxic invasive species Heracleum sosnowskyi carries increased number of genes despite the absence of recent whole-genome duplications.</title>
        <authorList>
            <person name="Schelkunov M."/>
            <person name="Shtratnikova V."/>
            <person name="Makarenko M."/>
            <person name="Klepikova A."/>
            <person name="Omelchenko D."/>
            <person name="Novikova G."/>
            <person name="Obukhova E."/>
            <person name="Bogdanov V."/>
            <person name="Penin A."/>
            <person name="Logacheva M."/>
        </authorList>
    </citation>
    <scope>NUCLEOTIDE SEQUENCE</scope>
    <source>
        <strain evidence="2">Hsosn_3</strain>
        <tissue evidence="2">Leaf</tissue>
    </source>
</reference>
<protein>
    <submittedName>
        <fullName evidence="2">Uncharacterized protein</fullName>
    </submittedName>
</protein>